<dbReference type="Proteomes" id="UP001152607">
    <property type="component" value="Unassembled WGS sequence"/>
</dbReference>
<evidence type="ECO:0000313" key="2">
    <source>
        <dbReference type="Proteomes" id="UP001152607"/>
    </source>
</evidence>
<name>A0A9W4UR15_9PLEO</name>
<dbReference type="AlphaFoldDB" id="A0A9W4UR15"/>
<sequence>MLYPRTNRVFITQVTFQHRIESPTRQVPGKDRNKSSSWCHPCLNTGEIGQTYFFFFHHLS</sequence>
<accession>A0A9W4UR15</accession>
<evidence type="ECO:0000313" key="1">
    <source>
        <dbReference type="EMBL" id="CAI6340269.1"/>
    </source>
</evidence>
<dbReference type="EMBL" id="CAOQHR010000010">
    <property type="protein sequence ID" value="CAI6340269.1"/>
    <property type="molecule type" value="Genomic_DNA"/>
</dbReference>
<organism evidence="1 2">
    <name type="scientific">Periconia digitata</name>
    <dbReference type="NCBI Taxonomy" id="1303443"/>
    <lineage>
        <taxon>Eukaryota</taxon>
        <taxon>Fungi</taxon>
        <taxon>Dikarya</taxon>
        <taxon>Ascomycota</taxon>
        <taxon>Pezizomycotina</taxon>
        <taxon>Dothideomycetes</taxon>
        <taxon>Pleosporomycetidae</taxon>
        <taxon>Pleosporales</taxon>
        <taxon>Massarineae</taxon>
        <taxon>Periconiaceae</taxon>
        <taxon>Periconia</taxon>
    </lineage>
</organism>
<gene>
    <name evidence="1" type="ORF">PDIGIT_LOCUS13444</name>
</gene>
<comment type="caution">
    <text evidence="1">The sequence shown here is derived from an EMBL/GenBank/DDBJ whole genome shotgun (WGS) entry which is preliminary data.</text>
</comment>
<proteinExistence type="predicted"/>
<protein>
    <submittedName>
        <fullName evidence="1">Uncharacterized protein</fullName>
    </submittedName>
</protein>
<keyword evidence="2" id="KW-1185">Reference proteome</keyword>
<reference evidence="1" key="1">
    <citation type="submission" date="2023-01" db="EMBL/GenBank/DDBJ databases">
        <authorList>
            <person name="Van Ghelder C."/>
            <person name="Rancurel C."/>
        </authorList>
    </citation>
    <scope>NUCLEOTIDE SEQUENCE</scope>
    <source>
        <strain evidence="1">CNCM I-4278</strain>
    </source>
</reference>